<evidence type="ECO:0000313" key="3">
    <source>
        <dbReference type="Proteomes" id="UP001232148"/>
    </source>
</evidence>
<gene>
    <name evidence="2" type="ORF">LX32DRAFT_16635</name>
</gene>
<comment type="caution">
    <text evidence="2">The sequence shown here is derived from an EMBL/GenBank/DDBJ whole genome shotgun (WGS) entry which is preliminary data.</text>
</comment>
<dbReference type="AlphaFoldDB" id="A0AAD9HD66"/>
<proteinExistence type="predicted"/>
<name>A0AAD9HD66_9PEZI</name>
<keyword evidence="1" id="KW-1133">Transmembrane helix</keyword>
<reference evidence="2" key="1">
    <citation type="submission" date="2021-06" db="EMBL/GenBank/DDBJ databases">
        <title>Comparative genomics, transcriptomics and evolutionary studies reveal genomic signatures of adaptation to plant cell wall in hemibiotrophic fungi.</title>
        <authorList>
            <consortium name="DOE Joint Genome Institute"/>
            <person name="Baroncelli R."/>
            <person name="Diaz J.F."/>
            <person name="Benocci T."/>
            <person name="Peng M."/>
            <person name="Battaglia E."/>
            <person name="Haridas S."/>
            <person name="Andreopoulos W."/>
            <person name="Labutti K."/>
            <person name="Pangilinan J."/>
            <person name="Floch G.L."/>
            <person name="Makela M.R."/>
            <person name="Henrissat B."/>
            <person name="Grigoriev I.V."/>
            <person name="Crouch J.A."/>
            <person name="De Vries R.P."/>
            <person name="Sukno S.A."/>
            <person name="Thon M.R."/>
        </authorList>
    </citation>
    <scope>NUCLEOTIDE SEQUENCE</scope>
    <source>
        <strain evidence="2">MAFF235873</strain>
    </source>
</reference>
<accession>A0AAD9HD66</accession>
<keyword evidence="1" id="KW-0472">Membrane</keyword>
<sequence length="274" mass="30312">MYVRCTPPRPSRDIPSRHRLHLRSIVHTISESIRCLGTRLGPAMWHPGFYYAYLLFSSLLPRCHPLHSETHLLDRKSPPSVQGFSAAARSRGGVDDNSSLLLLLLLLLPFYFYFISFLGRGMPATVQPAFISSLVQSRFWPQPHKRAQFTVLKPPHVNGQANEEVDARVEVGVESGRRHGHGCGSPCLSRPGRWRVTATTGLFQASSPTADHARSMSPSAFCSLFLSVVHPPGQCGVKPHLPSQHCAVLEVLVMFALPASDWPSATPIIILRTE</sequence>
<organism evidence="2 3">
    <name type="scientific">Colletotrichum zoysiae</name>
    <dbReference type="NCBI Taxonomy" id="1216348"/>
    <lineage>
        <taxon>Eukaryota</taxon>
        <taxon>Fungi</taxon>
        <taxon>Dikarya</taxon>
        <taxon>Ascomycota</taxon>
        <taxon>Pezizomycotina</taxon>
        <taxon>Sordariomycetes</taxon>
        <taxon>Hypocreomycetidae</taxon>
        <taxon>Glomerellales</taxon>
        <taxon>Glomerellaceae</taxon>
        <taxon>Colletotrichum</taxon>
        <taxon>Colletotrichum graminicola species complex</taxon>
    </lineage>
</organism>
<protein>
    <submittedName>
        <fullName evidence="2">Uncharacterized protein</fullName>
    </submittedName>
</protein>
<evidence type="ECO:0000256" key="1">
    <source>
        <dbReference type="SAM" id="Phobius"/>
    </source>
</evidence>
<keyword evidence="1" id="KW-0812">Transmembrane</keyword>
<dbReference type="Proteomes" id="UP001232148">
    <property type="component" value="Unassembled WGS sequence"/>
</dbReference>
<dbReference type="EMBL" id="MU842911">
    <property type="protein sequence ID" value="KAK2026613.1"/>
    <property type="molecule type" value="Genomic_DNA"/>
</dbReference>
<keyword evidence="3" id="KW-1185">Reference proteome</keyword>
<feature type="transmembrane region" description="Helical" evidence="1">
    <location>
        <begin position="99"/>
        <end position="119"/>
    </location>
</feature>
<evidence type="ECO:0000313" key="2">
    <source>
        <dbReference type="EMBL" id="KAK2026613.1"/>
    </source>
</evidence>